<dbReference type="FunFam" id="3.30.200.20:FF:000178">
    <property type="entry name" value="serine/threonine-protein kinase PBS1-like"/>
    <property type="match status" value="1"/>
</dbReference>
<evidence type="ECO:0000259" key="12">
    <source>
        <dbReference type="PROSITE" id="PS50927"/>
    </source>
</evidence>
<dbReference type="InterPro" id="IPR003609">
    <property type="entry name" value="Pan_app"/>
</dbReference>
<keyword evidence="9" id="KW-0472">Membrane</keyword>
<dbReference type="InterPro" id="IPR011009">
    <property type="entry name" value="Kinase-like_dom_sf"/>
</dbReference>
<dbReference type="PROSITE" id="PS50948">
    <property type="entry name" value="PAN"/>
    <property type="match status" value="1"/>
</dbReference>
<dbReference type="PROSITE" id="PS00107">
    <property type="entry name" value="PROTEIN_KINASE_ATP"/>
    <property type="match status" value="1"/>
</dbReference>
<organism evidence="14 15">
    <name type="scientific">Genlisea aurea</name>
    <dbReference type="NCBI Taxonomy" id="192259"/>
    <lineage>
        <taxon>Eukaryota</taxon>
        <taxon>Viridiplantae</taxon>
        <taxon>Streptophyta</taxon>
        <taxon>Embryophyta</taxon>
        <taxon>Tracheophyta</taxon>
        <taxon>Spermatophyta</taxon>
        <taxon>Magnoliopsida</taxon>
        <taxon>eudicotyledons</taxon>
        <taxon>Gunneridae</taxon>
        <taxon>Pentapetalae</taxon>
        <taxon>asterids</taxon>
        <taxon>lamiids</taxon>
        <taxon>Lamiales</taxon>
        <taxon>Lentibulariaceae</taxon>
        <taxon>Genlisea</taxon>
    </lineage>
</organism>
<dbReference type="PANTHER" id="PTHR47976">
    <property type="entry name" value="G-TYPE LECTIN S-RECEPTOR-LIKE SERINE/THREONINE-PROTEIN KINASE SD2-5"/>
    <property type="match status" value="1"/>
</dbReference>
<evidence type="ECO:0000256" key="6">
    <source>
        <dbReference type="ARBA" id="ARBA00022840"/>
    </source>
</evidence>
<dbReference type="PROSITE" id="PS50927">
    <property type="entry name" value="BULB_LECTIN"/>
    <property type="match status" value="1"/>
</dbReference>
<keyword evidence="9" id="KW-1133">Transmembrane helix</keyword>
<feature type="transmembrane region" description="Helical" evidence="9">
    <location>
        <begin position="423"/>
        <end position="447"/>
    </location>
</feature>
<feature type="chain" id="PRO_5004562913" description="Non-specific serine/threonine protein kinase" evidence="10">
    <location>
        <begin position="25"/>
        <end position="599"/>
    </location>
</feature>
<dbReference type="EMBL" id="AUSU01000387">
    <property type="protein sequence ID" value="EPS73583.1"/>
    <property type="molecule type" value="Genomic_DNA"/>
</dbReference>
<sequence>GNFVLLLCLLLLLYLESELGPCCASIQSHGRITPSFAASQMSYVDNNGLFLLSNRSNFGFGFVTTAADVTQFLLVVIHVSTSTVVWTGNRGSPVRDGDTFVFDDTGNAYLDRSGTRIWVTNTSNRGVSSMELLESGNLVLVGADGSSIWQSFSNPTDTLLSNQAFSQGMKLTSDVGVNNLSYSLEIIRSGDMILSADFHPHQPYWSIGSDNRITINKGGGIVSYAYLVSNSWKFYDTNATLLWELIFSDDTNSTAIWAAVLGSNGVISFSVLTGSSSISSKTTIPQDPCGRPAACDPGSVCNAQIQCQCPSTIPSCNLMNFLSCNDSASVELVVGGNDISYSPLRFVGPSSKTTLDGCVNSCLNNCSCGAMFYQKSSGNCYLFNEIGSLEKSGNGDSFVSYIKITSSAGGGGTHQKNKSAFPFAVVVIVFVAIVILSALVSIGIRLYRNGKKPPPLSEAAAKGDDDSSEEDNFLVEGLSGMPIRFSYGDLETATNGFSIKLGQGGFGSVYSGKLRDGSPVAVKKLEGVGQGKKEFRAEVSIIGSIHHHHLVRLRGFCAEAAHRLLVYEYMANGSLDRWLFKKGKGGGGGGESMLDWETR</sequence>
<dbReference type="CDD" id="cd01098">
    <property type="entry name" value="PAN_AP_plant"/>
    <property type="match status" value="1"/>
</dbReference>
<keyword evidence="1" id="KW-0245">EGF-like domain</keyword>
<evidence type="ECO:0000256" key="8">
    <source>
        <dbReference type="PROSITE-ProRule" id="PRU10141"/>
    </source>
</evidence>
<evidence type="ECO:0000256" key="1">
    <source>
        <dbReference type="ARBA" id="ARBA00022536"/>
    </source>
</evidence>
<dbReference type="InterPro" id="IPR036426">
    <property type="entry name" value="Bulb-type_lectin_dom_sf"/>
</dbReference>
<evidence type="ECO:0000256" key="2">
    <source>
        <dbReference type="ARBA" id="ARBA00022679"/>
    </source>
</evidence>
<dbReference type="InterPro" id="IPR001245">
    <property type="entry name" value="Ser-Thr/Tyr_kinase_cat_dom"/>
</dbReference>
<dbReference type="PROSITE" id="PS50011">
    <property type="entry name" value="PROTEIN_KINASE_DOM"/>
    <property type="match status" value="1"/>
</dbReference>
<dbReference type="Proteomes" id="UP000015453">
    <property type="component" value="Unassembled WGS sequence"/>
</dbReference>
<keyword evidence="2" id="KW-0808">Transferase</keyword>
<evidence type="ECO:0000313" key="14">
    <source>
        <dbReference type="EMBL" id="EPS73583.1"/>
    </source>
</evidence>
<feature type="signal peptide" evidence="10">
    <location>
        <begin position="1"/>
        <end position="24"/>
    </location>
</feature>
<dbReference type="InterPro" id="IPR017441">
    <property type="entry name" value="Protein_kinase_ATP_BS"/>
</dbReference>
<dbReference type="CDD" id="cd00028">
    <property type="entry name" value="B_lectin"/>
    <property type="match status" value="1"/>
</dbReference>
<keyword evidence="4" id="KW-0430">Lectin</keyword>
<dbReference type="GO" id="GO:0004672">
    <property type="term" value="F:protein kinase activity"/>
    <property type="evidence" value="ECO:0007669"/>
    <property type="project" value="InterPro"/>
</dbReference>
<evidence type="ECO:0000256" key="7">
    <source>
        <dbReference type="ARBA" id="ARBA00023180"/>
    </source>
</evidence>
<dbReference type="InterPro" id="IPR051343">
    <property type="entry name" value="G-type_lectin_kinases/EP1-like"/>
</dbReference>
<dbReference type="GO" id="GO:0005524">
    <property type="term" value="F:ATP binding"/>
    <property type="evidence" value="ECO:0007669"/>
    <property type="project" value="UniProtKB-UniRule"/>
</dbReference>
<evidence type="ECO:0000256" key="10">
    <source>
        <dbReference type="SAM" id="SignalP"/>
    </source>
</evidence>
<evidence type="ECO:0000259" key="13">
    <source>
        <dbReference type="PROSITE" id="PS50948"/>
    </source>
</evidence>
<dbReference type="OrthoDB" id="1668230at2759"/>
<feature type="domain" description="Protein kinase" evidence="11">
    <location>
        <begin position="495"/>
        <end position="599"/>
    </location>
</feature>
<gene>
    <name evidence="14" type="ORF">M569_01172</name>
</gene>
<feature type="non-terminal residue" evidence="14">
    <location>
        <position position="1"/>
    </location>
</feature>
<feature type="binding site" evidence="8">
    <location>
        <position position="524"/>
    </location>
    <ligand>
        <name>ATP</name>
        <dbReference type="ChEBI" id="CHEBI:30616"/>
    </ligand>
</feature>
<accession>S8ECB0</accession>
<evidence type="ECO:0000259" key="11">
    <source>
        <dbReference type="PROSITE" id="PS50011"/>
    </source>
</evidence>
<dbReference type="Gene3D" id="3.30.200.20">
    <property type="entry name" value="Phosphorylase Kinase, domain 1"/>
    <property type="match status" value="1"/>
</dbReference>
<keyword evidence="3 10" id="KW-0732">Signal</keyword>
<dbReference type="AlphaFoldDB" id="S8ECB0"/>
<evidence type="ECO:0008006" key="16">
    <source>
        <dbReference type="Google" id="ProtNLM"/>
    </source>
</evidence>
<dbReference type="SUPFAM" id="SSF51110">
    <property type="entry name" value="alpha-D-mannose-specific plant lectins"/>
    <property type="match status" value="1"/>
</dbReference>
<keyword evidence="6 8" id="KW-0067">ATP-binding</keyword>
<dbReference type="InterPro" id="IPR000719">
    <property type="entry name" value="Prot_kinase_dom"/>
</dbReference>
<reference evidence="14 15" key="1">
    <citation type="journal article" date="2013" name="BMC Genomics">
        <title>The miniature genome of a carnivorous plant Genlisea aurea contains a low number of genes and short non-coding sequences.</title>
        <authorList>
            <person name="Leushkin E.V."/>
            <person name="Sutormin R.A."/>
            <person name="Nabieva E.R."/>
            <person name="Penin A.A."/>
            <person name="Kondrashov A.S."/>
            <person name="Logacheva M.D."/>
        </authorList>
    </citation>
    <scope>NUCLEOTIDE SEQUENCE [LARGE SCALE GENOMIC DNA]</scope>
</reference>
<evidence type="ECO:0000256" key="4">
    <source>
        <dbReference type="ARBA" id="ARBA00022734"/>
    </source>
</evidence>
<dbReference type="InterPro" id="IPR001480">
    <property type="entry name" value="Bulb-type_lectin_dom"/>
</dbReference>
<dbReference type="SMART" id="SM00108">
    <property type="entry name" value="B_lectin"/>
    <property type="match status" value="1"/>
</dbReference>
<keyword evidence="5 8" id="KW-0547">Nucleotide-binding</keyword>
<dbReference type="FunFam" id="2.90.10.10:FF:000008">
    <property type="entry name" value="Serine/threonine-protein kinase"/>
    <property type="match status" value="1"/>
</dbReference>
<name>S8ECB0_9LAMI</name>
<dbReference type="PANTHER" id="PTHR47976:SF1">
    <property type="entry name" value="G-TYPE LECTIN S-RECEPTOR-LIKE SERINE_THREONINE-PROTEIN KINASE SD2-5"/>
    <property type="match status" value="1"/>
</dbReference>
<evidence type="ECO:0000313" key="15">
    <source>
        <dbReference type="Proteomes" id="UP000015453"/>
    </source>
</evidence>
<dbReference type="GO" id="GO:0030246">
    <property type="term" value="F:carbohydrate binding"/>
    <property type="evidence" value="ECO:0007669"/>
    <property type="project" value="UniProtKB-KW"/>
</dbReference>
<evidence type="ECO:0000256" key="9">
    <source>
        <dbReference type="SAM" id="Phobius"/>
    </source>
</evidence>
<dbReference type="Pfam" id="PF01453">
    <property type="entry name" value="B_lectin"/>
    <property type="match status" value="1"/>
</dbReference>
<keyword evidence="9" id="KW-0812">Transmembrane</keyword>
<evidence type="ECO:0000256" key="5">
    <source>
        <dbReference type="ARBA" id="ARBA00022741"/>
    </source>
</evidence>
<feature type="domain" description="Bulb-type lectin" evidence="12">
    <location>
        <begin position="35"/>
        <end position="153"/>
    </location>
</feature>
<dbReference type="SUPFAM" id="SSF56112">
    <property type="entry name" value="Protein kinase-like (PK-like)"/>
    <property type="match status" value="1"/>
</dbReference>
<protein>
    <recommendedName>
        <fullName evidence="16">Non-specific serine/threonine protein kinase</fullName>
    </recommendedName>
</protein>
<keyword evidence="15" id="KW-1185">Reference proteome</keyword>
<dbReference type="Gene3D" id="2.90.10.10">
    <property type="entry name" value="Bulb-type lectin domain"/>
    <property type="match status" value="1"/>
</dbReference>
<proteinExistence type="predicted"/>
<evidence type="ECO:0000256" key="3">
    <source>
        <dbReference type="ARBA" id="ARBA00022729"/>
    </source>
</evidence>
<comment type="caution">
    <text evidence="14">The sequence shown here is derived from an EMBL/GenBank/DDBJ whole genome shotgun (WGS) entry which is preliminary data.</text>
</comment>
<keyword evidence="7" id="KW-0325">Glycoprotein</keyword>
<feature type="domain" description="Apple" evidence="13">
    <location>
        <begin position="324"/>
        <end position="406"/>
    </location>
</feature>
<dbReference type="Pfam" id="PF07714">
    <property type="entry name" value="PK_Tyr_Ser-Thr"/>
    <property type="match status" value="1"/>
</dbReference>